<feature type="domain" description="GST N-terminal" evidence="2">
    <location>
        <begin position="5"/>
        <end position="81"/>
    </location>
</feature>
<proteinExistence type="predicted"/>
<dbReference type="SUPFAM" id="SSF47616">
    <property type="entry name" value="GST C-terminal domain-like"/>
    <property type="match status" value="1"/>
</dbReference>
<accession>A0ABP9FCI4</accession>
<evidence type="ECO:0000313" key="3">
    <source>
        <dbReference type="EMBL" id="GAA4898429.1"/>
    </source>
</evidence>
<dbReference type="EMBL" id="BAABJZ010000100">
    <property type="protein sequence ID" value="GAA4898429.1"/>
    <property type="molecule type" value="Genomic_DNA"/>
</dbReference>
<dbReference type="Gene3D" id="1.20.1050.10">
    <property type="match status" value="1"/>
</dbReference>
<dbReference type="InterPro" id="IPR036282">
    <property type="entry name" value="Glutathione-S-Trfase_C_sf"/>
</dbReference>
<feature type="domain" description="Glutaredoxin 2 C-terminal" evidence="1">
    <location>
        <begin position="99"/>
        <end position="228"/>
    </location>
</feature>
<dbReference type="InterPro" id="IPR036249">
    <property type="entry name" value="Thioredoxin-like_sf"/>
</dbReference>
<dbReference type="SUPFAM" id="SSF52833">
    <property type="entry name" value="Thioredoxin-like"/>
    <property type="match status" value="1"/>
</dbReference>
<evidence type="ECO:0000313" key="4">
    <source>
        <dbReference type="Proteomes" id="UP001499988"/>
    </source>
</evidence>
<dbReference type="Proteomes" id="UP001499988">
    <property type="component" value="Unassembled WGS sequence"/>
</dbReference>
<dbReference type="RefSeq" id="WP_345336740.1">
    <property type="nucleotide sequence ID" value="NZ_BAABJZ010000100.1"/>
</dbReference>
<sequence length="244" mass="27069">MKMKLYVYEDCALCLRLRMLIGLKQLACEVIMVAPGQWPPSLCQTLPTLKAPRLMLSAETGERWIEPSAEIIAQLAEATDTPQLMESGEDDSDAASRMVALWCESNGALLDKLCLPRLAERPLKAWQTPAGRAEWIERSEGRMGLTLSQAKALTPRWLDALIPQLVPLEDWLKIDALLAETREVNAADLHAYAALRDLILVSELALSERLLAYLDALARRSGVPLWSQHEAASTKRSELALVDA</sequence>
<reference evidence="4" key="1">
    <citation type="journal article" date="2019" name="Int. J. Syst. Evol. Microbiol.">
        <title>The Global Catalogue of Microorganisms (GCM) 10K type strain sequencing project: providing services to taxonomists for standard genome sequencing and annotation.</title>
        <authorList>
            <consortium name="The Broad Institute Genomics Platform"/>
            <consortium name="The Broad Institute Genome Sequencing Center for Infectious Disease"/>
            <person name="Wu L."/>
            <person name="Ma J."/>
        </authorList>
    </citation>
    <scope>NUCLEOTIDE SEQUENCE [LARGE SCALE GENOMIC DNA]</scope>
    <source>
        <strain evidence="4">JCM 18401</strain>
    </source>
</reference>
<name>A0ABP9FCI4_9GAMM</name>
<dbReference type="Pfam" id="PF13417">
    <property type="entry name" value="GST_N_3"/>
    <property type="match status" value="1"/>
</dbReference>
<comment type="caution">
    <text evidence="3">The sequence shown here is derived from an EMBL/GenBank/DDBJ whole genome shotgun (WGS) entry which is preliminary data.</text>
</comment>
<protein>
    <submittedName>
        <fullName evidence="3">Glutaredoxin 2</fullName>
    </submittedName>
</protein>
<gene>
    <name evidence="3" type="primary">grxB</name>
    <name evidence="3" type="ORF">GCM10023333_34770</name>
</gene>
<dbReference type="Pfam" id="PF04399">
    <property type="entry name" value="Glutaredoxin2_C"/>
    <property type="match status" value="1"/>
</dbReference>
<dbReference type="InterPro" id="IPR004045">
    <property type="entry name" value="Glutathione_S-Trfase_N"/>
</dbReference>
<dbReference type="InterPro" id="IPR007494">
    <property type="entry name" value="Glutaredoxin2_C"/>
</dbReference>
<keyword evidence="4" id="KW-1185">Reference proteome</keyword>
<dbReference type="Gene3D" id="3.40.30.10">
    <property type="entry name" value="Glutaredoxin"/>
    <property type="match status" value="1"/>
</dbReference>
<organism evidence="3 4">
    <name type="scientific">Ferrimonas pelagia</name>
    <dbReference type="NCBI Taxonomy" id="1177826"/>
    <lineage>
        <taxon>Bacteria</taxon>
        <taxon>Pseudomonadati</taxon>
        <taxon>Pseudomonadota</taxon>
        <taxon>Gammaproteobacteria</taxon>
        <taxon>Alteromonadales</taxon>
        <taxon>Ferrimonadaceae</taxon>
        <taxon>Ferrimonas</taxon>
    </lineage>
</organism>
<evidence type="ECO:0000259" key="2">
    <source>
        <dbReference type="Pfam" id="PF13417"/>
    </source>
</evidence>
<evidence type="ECO:0000259" key="1">
    <source>
        <dbReference type="Pfam" id="PF04399"/>
    </source>
</evidence>